<feature type="region of interest" description="Disordered" evidence="1">
    <location>
        <begin position="252"/>
        <end position="288"/>
    </location>
</feature>
<reference evidence="3" key="2">
    <citation type="submission" date="2021-01" db="UniProtKB">
        <authorList>
            <consortium name="EnsemblMetazoa"/>
        </authorList>
    </citation>
    <scope>IDENTIFICATION</scope>
</reference>
<feature type="compositionally biased region" description="Polar residues" evidence="1">
    <location>
        <begin position="358"/>
        <end position="375"/>
    </location>
</feature>
<feature type="region of interest" description="Disordered" evidence="1">
    <location>
        <begin position="324"/>
        <end position="387"/>
    </location>
</feature>
<evidence type="ECO:0000259" key="2">
    <source>
        <dbReference type="Pfam" id="PF08457"/>
    </source>
</evidence>
<dbReference type="InterPro" id="IPR052270">
    <property type="entry name" value="CACF_protein"/>
</dbReference>
<evidence type="ECO:0000313" key="4">
    <source>
        <dbReference type="Proteomes" id="UP000007110"/>
    </source>
</evidence>
<dbReference type="PANTHER" id="PTHR22028">
    <property type="entry name" value="SFI1 SPINDLE BODY DOMAIN-CONTAINING PROTEIN-RELATED"/>
    <property type="match status" value="1"/>
</dbReference>
<feature type="region of interest" description="Disordered" evidence="1">
    <location>
        <begin position="121"/>
        <end position="154"/>
    </location>
</feature>
<feature type="region of interest" description="Disordered" evidence="1">
    <location>
        <begin position="438"/>
        <end position="468"/>
    </location>
</feature>
<feature type="compositionally biased region" description="Polar residues" evidence="1">
    <location>
        <begin position="1863"/>
        <end position="1876"/>
    </location>
</feature>
<name>A0A7M7NXS8_STRPU</name>
<dbReference type="RefSeq" id="XP_030842548.1">
    <property type="nucleotide sequence ID" value="XM_030986688.1"/>
</dbReference>
<feature type="compositionally biased region" description="Polar residues" evidence="1">
    <location>
        <begin position="259"/>
        <end position="283"/>
    </location>
</feature>
<dbReference type="KEGG" id="spu:591090"/>
<feature type="compositionally biased region" description="Low complexity" evidence="1">
    <location>
        <begin position="1484"/>
        <end position="1505"/>
    </location>
</feature>
<feature type="compositionally biased region" description="Polar residues" evidence="1">
    <location>
        <begin position="324"/>
        <end position="345"/>
    </location>
</feature>
<accession>A0A7M7NXS8</accession>
<feature type="region of interest" description="Disordered" evidence="1">
    <location>
        <begin position="1838"/>
        <end position="1876"/>
    </location>
</feature>
<dbReference type="OrthoDB" id="6075649at2759"/>
<dbReference type="InterPro" id="IPR013665">
    <property type="entry name" value="Sfi1_dom"/>
</dbReference>
<feature type="compositionally biased region" description="Polar residues" evidence="1">
    <location>
        <begin position="440"/>
        <end position="458"/>
    </location>
</feature>
<feature type="compositionally biased region" description="Basic and acidic residues" evidence="1">
    <location>
        <begin position="69"/>
        <end position="79"/>
    </location>
</feature>
<dbReference type="Proteomes" id="UP000007110">
    <property type="component" value="Unassembled WGS sequence"/>
</dbReference>
<dbReference type="GeneID" id="591090"/>
<protein>
    <recommendedName>
        <fullName evidence="2">Sfi1 spindle body domain-containing protein</fullName>
    </recommendedName>
</protein>
<feature type="region of interest" description="Disordered" evidence="1">
    <location>
        <begin position="69"/>
        <end position="94"/>
    </location>
</feature>
<dbReference type="OMA" id="VWELWTL"/>
<evidence type="ECO:0000313" key="3">
    <source>
        <dbReference type="EnsemblMetazoa" id="XP_030842548"/>
    </source>
</evidence>
<dbReference type="Pfam" id="PF08457">
    <property type="entry name" value="Sfi1"/>
    <property type="match status" value="1"/>
</dbReference>
<sequence length="2770" mass="322430">MEYSSGSDHILPVQRTSEVYLSGPRFTDTSPDARTRSRRTNGIGHRNPSSKHDGLSWQQYKVLATRRKEAQSHTGRMDVEGMNGRSFASSENPFRTSADIHRHEFEGRHEPDDHQERFLLDGLTGHHSPSPLSRSALDTFHSQADPSGDDMKHSRDARMSTLVNGHSEFDPVMNDFEDCEFEQEYMHDGRLQRPHSSGTKRRHPSPSFCQIEEGNARLDLGEFVPPGPTVDGHTSDSQTASIYSISEFQRAESHRVSKRTNIQRQQGQRQVANSIISRTNSSDSDVDLSEHRKLNAHSQNHEQVQSMLPAVLEQKQSSAHLTIQSLPPSSSSALDRTASGNTSSLDLKRPRRRKLETEFSNSQTSMSEAIKTSQFAEGDAKPLRLSGRTDLNVQPDFLRDGTVHDPVLPSLLSSDFMGTSVQEDRRISSRQLQEPDYLSMHQQEGHNSQPNQSETGSKGSFHGTPESSGNFRSLFVSPSYTHVVHPQRSAPDLLKSSRPMNCAYPDGFDPVQDLLTFSTTQSTTKGPTNAKAALHSMRSREPSGVRTINDYLLTTSKGLSSQYSSALSSYSVQSPEVLDKLPLQKTSALEGHLAQHYTNTGFSSTNHQLERYENVPSSLNQSAHRLTHSNHSILDHQSSIKTTADGDAPQSFKRDWYQLSGSHSTSFQHQDLQDFLPEGDKLPFSLQERRMELQRAMNYHLEEEPHQDLYADTSSHGDKRLRCSADSASKIRGSLSEMSFSTTRGSPRRVTSILWVFKLLDILHNHPVEKHEVLVSQSYWFRRWLSKVRLLKMIRQEEKTKWRRAVIYHNISVQQKCLRQWMAAVQSRSKSARLLYQHRLLHKGLGAFRFAVMSSKVQALQLETRLKITTLAKYFNKWSTLTQLRKEKEAILEQIAYQHVTVRAFSAWKEGYHAQQRMGIADLHYKVGLLSRCIESWKTYLAHRRRKFYQTEVARVYHEDSLVKRAWVTMATICGERQKARRQYRRSMLRRSWRACRSGIQIIKMENLHDNAKAVVFRERAILQRFFADWKERANVSMVTHRREKSQLSQAFELWKLKHHRRQVLYMILDSKARKTRRKRAFLAWREHTQRCAEARRKGVRLIERVHMGVVMSAWQSWTSIRICHRQTVQRHLAVRDARTVVSAFRGWKLCWLRERALHQGLERWSERCLKRAAQRWKHHVVKRRQWDQAEELVKQSENACLRRSFSKWVKAKAQSDHERQRAADMHSLLLHSQLHRTFLAWRLEMMMTRAVGPLTERREKRCLAKAFDSWRDIITRKKMGQNFAERCKNSITAITFRYWRNQTECRLHAKQEQDSQEASLILGCFQAWQKLHQRETTRRTFAKQRETGCLREAFTSWKAQAAEAELEKEIQMGKEQRRFLLQKLFFKAWRRASGEEAERGNERCSVIQDGHAASTLLETWKRWRRSLEVELKARSLAENNQHRMLEESFHSWHRHTQQSMSAAVGRFHARLNESCSSLQSPELQPASFPSSQSPSSSSSSSFSSCSSSSPPPALLLSKLQAHGMLSPCASSPSPLREASVHLQEELYTEFSHSVMNGRAVEPSAWPGSAEDIAARDATPHGPDPSVYTSLDCISRTPSPLRNLHPGNSTSDQEDADFVHPIAFEVKDQLESGEGSVISLDQGVESSGRSIDSHPSHIGVSSIADSGYHANGFMVFSNGESQLDGSSDSTSSVQSVKDTVSSTNVLRMSPHKNNNNNSASQLLELSQHREEWVGLTKLWCSTEDSPGKTEDDYPFFKEIASPGSAGQNVNDMLIMENGTSPLGCHSGSVSSRVGCFPVQHGDALHRCTNAIRNTRDMDMIGIDGETMNFPAEAYVEMEDDDDDGEDDDDDGEDGNDVRGYDDNISNGSLGSRNSLRTPEKSTAQFINLQRLTAINNKKAYMTSVILRLRLWPASAAFYQWLEYTRLKKMHRETRALVEGRMNDAELRDAFQHWRQHSSDSQLAASYLDKRLMERYFRTWACIKERESKGEIQAAIAMQFASSTLLKSAWNRWKEHFLQSLYPIGPRPSWSAHFSQSELMSHRCASFQAQTQGRNVKECLMFWRLRWRQLEEADGYRSKVILKRCLRAWQSWSREKRWRENAARTILEAKRKKMAFRRWRMQLAKQDLVHTHYHGAANNHLSLIIQVWQGWAETTKRLRLTHQVVKQRCRAGLLNGAWLSWKQEAEKTRRAKAFQDGKILHRTFSGWKSVIHGVKRHRLGMDSIQSRKKHATLSACFRLWQMEYKARRFAVMQEHRQARSTLTKVLTAWKMFVAERRRERQEQNEVLQEAFSIWRNQYLETKRRKQVTLSAATHWRHLVRRSRELTETMSLFRSSLEERKLKQTFIWWQRSWIGHQLSHRFYGNTLLNRSMQGLKELLQRSRRHSVLEQHFVSQRRKALLEVYFRKWKDRQSHMTDLHVTAAKVKGELADKSVGVAFLMWRLRYRERQTEHSFKHKLMLKTWQTWRGSQANYQKAESMRGEREKSLLRQSFNALRNWARDHSGRRIVLHCVQTRKNHFTLKMTFAVWQDESRLRQLAKDHHNMCIQRRILIAWRSFSQKQKVLNALRQKVACRVSERRQHEAFRVWRGAYLATQEAEAKRKEEAALLTRCFSDWRNEVHEVQAQRLRERRRRMRWAVARWRKSMERKKLIRQYESDLEELAVLHWDHGVRRGYFNKWRSTLQAVRHQRRQCFLEQKYGLLWKQHVTQMLMARAMARYLRLERCWKTWRKHFIMDRVSREMLEQDQRMLLTKVFHRWRQLATLQRTELGSKE</sequence>
<evidence type="ECO:0000256" key="1">
    <source>
        <dbReference type="SAM" id="MobiDB-lite"/>
    </source>
</evidence>
<feature type="domain" description="Sfi1 spindle body" evidence="2">
    <location>
        <begin position="1159"/>
        <end position="1461"/>
    </location>
</feature>
<dbReference type="PANTHER" id="PTHR22028:SF9">
    <property type="entry name" value="SFI1 SPINDLE BODY DOMAIN-CONTAINING PROTEIN"/>
    <property type="match status" value="1"/>
</dbReference>
<dbReference type="EnsemblMetazoa" id="XM_030986688">
    <property type="protein sequence ID" value="XP_030842548"/>
    <property type="gene ID" value="LOC591090"/>
</dbReference>
<feature type="region of interest" description="Disordered" evidence="1">
    <location>
        <begin position="21"/>
        <end position="54"/>
    </location>
</feature>
<proteinExistence type="predicted"/>
<feature type="region of interest" description="Disordered" evidence="1">
    <location>
        <begin position="1479"/>
        <end position="1505"/>
    </location>
</feature>
<organism evidence="3 4">
    <name type="scientific">Strongylocentrotus purpuratus</name>
    <name type="common">Purple sea urchin</name>
    <dbReference type="NCBI Taxonomy" id="7668"/>
    <lineage>
        <taxon>Eukaryota</taxon>
        <taxon>Metazoa</taxon>
        <taxon>Echinodermata</taxon>
        <taxon>Eleutherozoa</taxon>
        <taxon>Echinozoa</taxon>
        <taxon>Echinoidea</taxon>
        <taxon>Euechinoidea</taxon>
        <taxon>Echinacea</taxon>
        <taxon>Camarodonta</taxon>
        <taxon>Echinidea</taxon>
        <taxon>Strongylocentrotidae</taxon>
        <taxon>Strongylocentrotus</taxon>
    </lineage>
</organism>
<dbReference type="InParanoid" id="A0A7M7NXS8"/>
<keyword evidence="4" id="KW-1185">Reference proteome</keyword>
<feature type="compositionally biased region" description="Acidic residues" evidence="1">
    <location>
        <begin position="1838"/>
        <end position="1854"/>
    </location>
</feature>
<reference evidence="4" key="1">
    <citation type="submission" date="2015-02" db="EMBL/GenBank/DDBJ databases">
        <title>Genome sequencing for Strongylocentrotus purpuratus.</title>
        <authorList>
            <person name="Murali S."/>
            <person name="Liu Y."/>
            <person name="Vee V."/>
            <person name="English A."/>
            <person name="Wang M."/>
            <person name="Skinner E."/>
            <person name="Han Y."/>
            <person name="Muzny D.M."/>
            <person name="Worley K.C."/>
            <person name="Gibbs R.A."/>
        </authorList>
    </citation>
    <scope>NUCLEOTIDE SEQUENCE</scope>
</reference>